<accession>A0A6G0XCQ5</accession>
<reference evidence="2 3" key="1">
    <citation type="submission" date="2019-07" db="EMBL/GenBank/DDBJ databases">
        <title>Genomics analysis of Aphanomyces spp. identifies a new class of oomycete effector associated with host adaptation.</title>
        <authorList>
            <person name="Gaulin E."/>
        </authorList>
    </citation>
    <scope>NUCLEOTIDE SEQUENCE [LARGE SCALE GENOMIC DNA]</scope>
    <source>
        <strain evidence="2 3">ATCC 201684</strain>
    </source>
</reference>
<comment type="caution">
    <text evidence="2">The sequence shown here is derived from an EMBL/GenBank/DDBJ whole genome shotgun (WGS) entry which is preliminary data.</text>
</comment>
<keyword evidence="1" id="KW-0175">Coiled coil</keyword>
<evidence type="ECO:0000313" key="2">
    <source>
        <dbReference type="EMBL" id="KAF0737914.1"/>
    </source>
</evidence>
<evidence type="ECO:0000256" key="1">
    <source>
        <dbReference type="SAM" id="Coils"/>
    </source>
</evidence>
<organism evidence="2 3">
    <name type="scientific">Aphanomyces euteiches</name>
    <dbReference type="NCBI Taxonomy" id="100861"/>
    <lineage>
        <taxon>Eukaryota</taxon>
        <taxon>Sar</taxon>
        <taxon>Stramenopiles</taxon>
        <taxon>Oomycota</taxon>
        <taxon>Saprolegniomycetes</taxon>
        <taxon>Saprolegniales</taxon>
        <taxon>Verrucalvaceae</taxon>
        <taxon>Aphanomyces</taxon>
    </lineage>
</organism>
<protein>
    <recommendedName>
        <fullName evidence="4">START domain-containing protein</fullName>
    </recommendedName>
</protein>
<evidence type="ECO:0008006" key="4">
    <source>
        <dbReference type="Google" id="ProtNLM"/>
    </source>
</evidence>
<dbReference type="AlphaFoldDB" id="A0A6G0XCQ5"/>
<sequence>MDELIPYDSVKQKRQARRTALQRERRELERIEIKKLKQFAEKLEQERRMWSKEPQRISLYHGKMWLWRSRKTHSLCRMNTRLKLLEHSKLIKVISTMTKWIASAKGVTRGPHTLPYTASHLNGHRVTLSADPLCRQHGLDWLTQILYHNTEALLRRYEFWPEMSTDVQCTYHTDMTNMDDVQFIWRFQVDIPKQMDDVVEAVRQKVVTRLNNTDMYNLGTSLIDPEIVSRISPIMTYVRRNPEFSGRNGSSILYREFQDGADRTVFVGQSVYDDKFESPQYRNKSMTWVQLTRVTPSWTRVSILSVSSLIFTNDGFLPLPEQARLFNVALDPLEAKQEASFATGMQPCARNTTVAWLGYLNDTIRMVHAKKTKPTIHDFFDDVSLCRFEEDIQIR</sequence>
<dbReference type="EMBL" id="VJMJ01000079">
    <property type="protein sequence ID" value="KAF0737914.1"/>
    <property type="molecule type" value="Genomic_DNA"/>
</dbReference>
<gene>
    <name evidence="2" type="ORF">Ae201684_005911</name>
</gene>
<dbReference type="Proteomes" id="UP000481153">
    <property type="component" value="Unassembled WGS sequence"/>
</dbReference>
<evidence type="ECO:0000313" key="3">
    <source>
        <dbReference type="Proteomes" id="UP000481153"/>
    </source>
</evidence>
<proteinExistence type="predicted"/>
<feature type="coiled-coil region" evidence="1">
    <location>
        <begin position="11"/>
        <end position="53"/>
    </location>
</feature>
<keyword evidence="3" id="KW-1185">Reference proteome</keyword>
<dbReference type="VEuPathDB" id="FungiDB:AeMF1_020005"/>
<name>A0A6G0XCQ5_9STRA</name>